<dbReference type="Gene3D" id="1.20.120.450">
    <property type="entry name" value="dinb family like domain"/>
    <property type="match status" value="1"/>
</dbReference>
<dbReference type="SUPFAM" id="SSF109854">
    <property type="entry name" value="DinB/YfiT-like putative metalloenzymes"/>
    <property type="match status" value="1"/>
</dbReference>
<evidence type="ECO:0000256" key="3">
    <source>
        <dbReference type="PIRSR" id="PIRSR607837-1"/>
    </source>
</evidence>
<organism evidence="5 6">
    <name type="scientific">Flagellimonas taeanensis</name>
    <dbReference type="NCBI Taxonomy" id="1005926"/>
    <lineage>
        <taxon>Bacteria</taxon>
        <taxon>Pseudomonadati</taxon>
        <taxon>Bacteroidota</taxon>
        <taxon>Flavobacteriia</taxon>
        <taxon>Flavobacteriales</taxon>
        <taxon>Flavobacteriaceae</taxon>
        <taxon>Flagellimonas</taxon>
    </lineage>
</organism>
<dbReference type="Proteomes" id="UP000184031">
    <property type="component" value="Unassembled WGS sequence"/>
</dbReference>
<dbReference type="Proteomes" id="UP000198940">
    <property type="component" value="Unassembled WGS sequence"/>
</dbReference>
<dbReference type="EMBL" id="FOKU01000005">
    <property type="protein sequence ID" value="SFC03712.1"/>
    <property type="molecule type" value="Genomic_DNA"/>
</dbReference>
<evidence type="ECO:0000313" key="6">
    <source>
        <dbReference type="Proteomes" id="UP000184031"/>
    </source>
</evidence>
<dbReference type="InterPro" id="IPR034660">
    <property type="entry name" value="DinB/YfiT-like"/>
</dbReference>
<comment type="similarity">
    <text evidence="1">Belongs to the DinB family.</text>
</comment>
<reference evidence="5 6" key="1">
    <citation type="submission" date="2016-11" db="EMBL/GenBank/DDBJ databases">
        <authorList>
            <person name="Varghese N."/>
            <person name="Submissions S."/>
        </authorList>
    </citation>
    <scope>NUCLEOTIDE SEQUENCE [LARGE SCALE GENOMIC DNA]</scope>
    <source>
        <strain evidence="5 6">CGMCC 1.12174</strain>
        <strain evidence="4 7">DSM 26351</strain>
    </source>
</reference>
<evidence type="ECO:0000256" key="2">
    <source>
        <dbReference type="ARBA" id="ARBA00022723"/>
    </source>
</evidence>
<dbReference type="PANTHER" id="PTHR37302:SF1">
    <property type="entry name" value="PROTEIN DINB"/>
    <property type="match status" value="1"/>
</dbReference>
<dbReference type="OrthoDB" id="9811413at2"/>
<keyword evidence="2 3" id="KW-0479">Metal-binding</keyword>
<dbReference type="EMBL" id="FRAT01000007">
    <property type="protein sequence ID" value="SHL10407.1"/>
    <property type="molecule type" value="Genomic_DNA"/>
</dbReference>
<dbReference type="STRING" id="1055723.SAMN05216293_2632"/>
<dbReference type="PANTHER" id="PTHR37302">
    <property type="entry name" value="SLR1116 PROTEIN"/>
    <property type="match status" value="1"/>
</dbReference>
<dbReference type="GO" id="GO:0046872">
    <property type="term" value="F:metal ion binding"/>
    <property type="evidence" value="ECO:0007669"/>
    <property type="project" value="UniProtKB-KW"/>
</dbReference>
<dbReference type="InterPro" id="IPR007837">
    <property type="entry name" value="DinB"/>
</dbReference>
<evidence type="ECO:0000313" key="5">
    <source>
        <dbReference type="EMBL" id="SHL10407.1"/>
    </source>
</evidence>
<feature type="binding site" evidence="3">
    <location>
        <position position="122"/>
    </location>
    <ligand>
        <name>a divalent metal cation</name>
        <dbReference type="ChEBI" id="CHEBI:60240"/>
    </ligand>
</feature>
<protein>
    <submittedName>
        <fullName evidence="5">Uncharacterized damage-inducible protein DinB (Forms a four-helix bundle)</fullName>
    </submittedName>
</protein>
<name>A0A1M6XWP9_9FLAO</name>
<feature type="binding site" evidence="3">
    <location>
        <position position="39"/>
    </location>
    <ligand>
        <name>a divalent metal cation</name>
        <dbReference type="ChEBI" id="CHEBI:60240"/>
    </ligand>
</feature>
<evidence type="ECO:0000256" key="1">
    <source>
        <dbReference type="ARBA" id="ARBA00008635"/>
    </source>
</evidence>
<gene>
    <name evidence="4" type="ORF">SAMN04487891_10531</name>
    <name evidence="5" type="ORF">SAMN05216293_2632</name>
</gene>
<keyword evidence="7" id="KW-1185">Reference proteome</keyword>
<accession>A0A1M6XWP9</accession>
<feature type="binding site" evidence="3">
    <location>
        <position position="118"/>
    </location>
    <ligand>
        <name>a divalent metal cation</name>
        <dbReference type="ChEBI" id="CHEBI:60240"/>
    </ligand>
</feature>
<proteinExistence type="inferred from homology"/>
<dbReference type="AlphaFoldDB" id="A0A1M6XWP9"/>
<evidence type="ECO:0000313" key="4">
    <source>
        <dbReference type="EMBL" id="SFC03712.1"/>
    </source>
</evidence>
<comment type="caution">
    <text evidence="5">The sequence shown here is derived from an EMBL/GenBank/DDBJ whole genome shotgun (WGS) entry which is preliminary data.</text>
</comment>
<dbReference type="RefSeq" id="WP_072880578.1">
    <property type="nucleotide sequence ID" value="NZ_FOKU01000005.1"/>
</dbReference>
<dbReference type="Pfam" id="PF05163">
    <property type="entry name" value="DinB"/>
    <property type="match status" value="1"/>
</dbReference>
<evidence type="ECO:0000313" key="7">
    <source>
        <dbReference type="Proteomes" id="UP000198940"/>
    </source>
</evidence>
<sequence>MKGFLQQLFDYNFHCNKKIIQQCGGLDVVPENCQRLFSHILNAHHIWNHRLLGKPSEFGVWDTQPFEKWEEVHYENQRTSFEIVTNTDDFMKRVEYENSQGRTFSNETKDILFHIINHSTHHRGQIMMELRASGTVPEPLDYIHYKR</sequence>